<dbReference type="RefSeq" id="WP_123913953.1">
    <property type="nucleotide sequence ID" value="NZ_RKRA01000001.1"/>
</dbReference>
<sequence length="385" mass="38945">MSAATAAPAVERGPTWWSRNRFPVLASLAFAVLMLAAVALTVRSSDRPLAPDNPRPDGAQAAAEILRRQGVEVRPASSLADVGALAGPGSTVLVVDPGLLSVDQRAEIVATGADLVIAGDPFTDLEGFGVPLLTSGAGSADPVDAACADPDAVAAGRVGFTRGSVGPADGGTGGEAVVCFPVGDGDGGYAVWSDGARTVRYLADERLMSNEFLAVEGNAALTLRALGRHEVLVWFLPGAVDTTSTGASVPLVPPAATAALTVLAAAALVLALAHGRALGPVVTEVMPVVVRSAETTRGRGRLYRRSGAHDHAAASLRAGTADRLARTLGLPRSAGPDALLGALARATGRPDPGLRQLLYGPPPTSDAALLALSAELDALESEVHQ</sequence>
<reference evidence="3 4" key="1">
    <citation type="submission" date="2018-11" db="EMBL/GenBank/DDBJ databases">
        <title>Sequencing the genomes of 1000 actinobacteria strains.</title>
        <authorList>
            <person name="Klenk H.-P."/>
        </authorList>
    </citation>
    <scope>NUCLEOTIDE SEQUENCE [LARGE SCALE GENOMIC DNA]</scope>
    <source>
        <strain evidence="3 4">DSM 14418</strain>
    </source>
</reference>
<protein>
    <submittedName>
        <fullName evidence="3">Uncharacterized protein DUF4350</fullName>
    </submittedName>
</protein>
<gene>
    <name evidence="3" type="ORF">EDD32_0275</name>
</gene>
<dbReference type="Pfam" id="PF14258">
    <property type="entry name" value="DUF4350"/>
    <property type="match status" value="1"/>
</dbReference>
<keyword evidence="4" id="KW-1185">Reference proteome</keyword>
<organism evidence="3 4">
    <name type="scientific">Georgenia muralis</name>
    <dbReference type="NCBI Taxonomy" id="154117"/>
    <lineage>
        <taxon>Bacteria</taxon>
        <taxon>Bacillati</taxon>
        <taxon>Actinomycetota</taxon>
        <taxon>Actinomycetes</taxon>
        <taxon>Micrococcales</taxon>
        <taxon>Bogoriellaceae</taxon>
        <taxon>Georgenia</taxon>
    </lineage>
</organism>
<comment type="caution">
    <text evidence="3">The sequence shown here is derived from an EMBL/GenBank/DDBJ whole genome shotgun (WGS) entry which is preliminary data.</text>
</comment>
<accession>A0A3N5A1W2</accession>
<keyword evidence="1" id="KW-0472">Membrane</keyword>
<dbReference type="Proteomes" id="UP000280726">
    <property type="component" value="Unassembled WGS sequence"/>
</dbReference>
<keyword evidence="1" id="KW-0812">Transmembrane</keyword>
<proteinExistence type="predicted"/>
<evidence type="ECO:0000313" key="4">
    <source>
        <dbReference type="Proteomes" id="UP000280726"/>
    </source>
</evidence>
<dbReference type="AlphaFoldDB" id="A0A3N5A1W2"/>
<dbReference type="InterPro" id="IPR025646">
    <property type="entry name" value="DUF4350"/>
</dbReference>
<evidence type="ECO:0000256" key="1">
    <source>
        <dbReference type="SAM" id="Phobius"/>
    </source>
</evidence>
<evidence type="ECO:0000259" key="2">
    <source>
        <dbReference type="Pfam" id="PF14258"/>
    </source>
</evidence>
<keyword evidence="1" id="KW-1133">Transmembrane helix</keyword>
<dbReference type="EMBL" id="RKRA01000001">
    <property type="protein sequence ID" value="RPF25861.1"/>
    <property type="molecule type" value="Genomic_DNA"/>
</dbReference>
<name>A0A3N5A1W2_9MICO</name>
<feature type="domain" description="DUF4350" evidence="2">
    <location>
        <begin position="51"/>
        <end position="224"/>
    </location>
</feature>
<dbReference type="OrthoDB" id="5241668at2"/>
<evidence type="ECO:0000313" key="3">
    <source>
        <dbReference type="EMBL" id="RPF25861.1"/>
    </source>
</evidence>
<feature type="transmembrane region" description="Helical" evidence="1">
    <location>
        <begin position="22"/>
        <end position="42"/>
    </location>
</feature>